<feature type="domain" description="UPAR/Ly6" evidence="10">
    <location>
        <begin position="30"/>
        <end position="120"/>
    </location>
</feature>
<dbReference type="AlphaFoldDB" id="A0A1A7XC56"/>
<evidence type="ECO:0000256" key="6">
    <source>
        <dbReference type="ARBA" id="ARBA00023136"/>
    </source>
</evidence>
<reference evidence="11" key="1">
    <citation type="submission" date="2016-05" db="EMBL/GenBank/DDBJ databases">
        <authorList>
            <person name="Lavstsen T."/>
            <person name="Jespersen J.S."/>
        </authorList>
    </citation>
    <scope>NUCLEOTIDE SEQUENCE</scope>
    <source>
        <tissue evidence="11">Brain</tissue>
    </source>
</reference>
<accession>A0A1A7XC56</accession>
<evidence type="ECO:0000256" key="9">
    <source>
        <dbReference type="SAM" id="SignalP"/>
    </source>
</evidence>
<keyword evidence="3" id="KW-1003">Cell membrane</keyword>
<dbReference type="InterPro" id="IPR018363">
    <property type="entry name" value="CD59_antigen_CS"/>
</dbReference>
<sequence>QNETYFDPADSMYFFTLVLGIWLLPQVNTLQCYECLPTHNESCTDQPTECHSQSDHCAAVRTKIHFGEAKIFELTGKRCFSARDCAGGSFSSGHHKIVNLISCCTENLCNTQEAPDSNLGFNGRQCFFCGGTDCTRPLKCEGNQDHCVTATVHNEGKNQTVKGCASKDFCSRDVTAQRAMSVAEMSCCQGNFCNSARLALLQKQQCQQQQQQQTSICTAGTASGANAGLLLLMVPLISLILFS</sequence>
<dbReference type="PANTHER" id="PTHR20914:SF26">
    <property type="entry name" value="PHOSPHOLIPASE A2 INHIBITOR CNF-LIKE"/>
    <property type="match status" value="1"/>
</dbReference>
<evidence type="ECO:0000256" key="4">
    <source>
        <dbReference type="ARBA" id="ARBA00022525"/>
    </source>
</evidence>
<evidence type="ECO:0000256" key="1">
    <source>
        <dbReference type="ARBA" id="ARBA00004236"/>
    </source>
</evidence>
<comment type="subcellular location">
    <subcellularLocation>
        <location evidence="1">Cell membrane</location>
    </subcellularLocation>
    <subcellularLocation>
        <location evidence="2">Secreted</location>
    </subcellularLocation>
</comment>
<keyword evidence="5 9" id="KW-0732">Signal</keyword>
<evidence type="ECO:0000256" key="3">
    <source>
        <dbReference type="ARBA" id="ARBA00022475"/>
    </source>
</evidence>
<organism evidence="11">
    <name type="scientific">Iconisemion striatum</name>
    <dbReference type="NCBI Taxonomy" id="60296"/>
    <lineage>
        <taxon>Eukaryota</taxon>
        <taxon>Metazoa</taxon>
        <taxon>Chordata</taxon>
        <taxon>Craniata</taxon>
        <taxon>Vertebrata</taxon>
        <taxon>Euteleostomi</taxon>
        <taxon>Actinopterygii</taxon>
        <taxon>Neopterygii</taxon>
        <taxon>Teleostei</taxon>
        <taxon>Neoteleostei</taxon>
        <taxon>Acanthomorphata</taxon>
        <taxon>Ovalentaria</taxon>
        <taxon>Atherinomorphae</taxon>
        <taxon>Cyprinodontiformes</taxon>
        <taxon>Nothobranchiidae</taxon>
        <taxon>Iconisemion</taxon>
    </lineage>
</organism>
<keyword evidence="8" id="KW-0812">Transmembrane</keyword>
<dbReference type="Gene3D" id="2.10.60.10">
    <property type="entry name" value="CD59"/>
    <property type="match status" value="2"/>
</dbReference>
<evidence type="ECO:0000313" key="11">
    <source>
        <dbReference type="EMBL" id="SBP15677.1"/>
    </source>
</evidence>
<dbReference type="InterPro" id="IPR035076">
    <property type="entry name" value="Toxin/TOLIP"/>
</dbReference>
<name>A0A1A7XC56_9TELE</name>
<evidence type="ECO:0000256" key="5">
    <source>
        <dbReference type="ARBA" id="ARBA00022729"/>
    </source>
</evidence>
<dbReference type="EMBL" id="HADW01014277">
    <property type="protein sequence ID" value="SBP15677.1"/>
    <property type="molecule type" value="Transcribed_RNA"/>
</dbReference>
<gene>
    <name evidence="11" type="primary">OLA.3485</name>
</gene>
<dbReference type="SUPFAM" id="SSF57302">
    <property type="entry name" value="Snake toxin-like"/>
    <property type="match status" value="2"/>
</dbReference>
<keyword evidence="4" id="KW-0964">Secreted</keyword>
<keyword evidence="6 8" id="KW-0472">Membrane</keyword>
<dbReference type="Pfam" id="PF00021">
    <property type="entry name" value="UPAR_LY6"/>
    <property type="match status" value="1"/>
</dbReference>
<keyword evidence="7" id="KW-0325">Glycoprotein</keyword>
<feature type="domain" description="UPAR/Ly6" evidence="10">
    <location>
        <begin position="124"/>
        <end position="203"/>
    </location>
</feature>
<dbReference type="InterPro" id="IPR016054">
    <property type="entry name" value="LY6_UPA_recep-like"/>
</dbReference>
<evidence type="ECO:0000256" key="7">
    <source>
        <dbReference type="ARBA" id="ARBA00023180"/>
    </source>
</evidence>
<proteinExistence type="predicted"/>
<dbReference type="Pfam" id="PF00087">
    <property type="entry name" value="Toxin_TOLIP"/>
    <property type="match status" value="1"/>
</dbReference>
<dbReference type="PANTHER" id="PTHR20914">
    <property type="entry name" value="LY6/PLAUR DOMAIN-CONTAINING PROTEIN 8"/>
    <property type="match status" value="1"/>
</dbReference>
<dbReference type="PROSITE" id="PS00983">
    <property type="entry name" value="LY6_UPAR"/>
    <property type="match status" value="1"/>
</dbReference>
<protein>
    <recommendedName>
        <fullName evidence="10">UPAR/Ly6 domain-containing protein</fullName>
    </recommendedName>
</protein>
<evidence type="ECO:0000256" key="8">
    <source>
        <dbReference type="SAM" id="Phobius"/>
    </source>
</evidence>
<feature type="signal peptide" evidence="9">
    <location>
        <begin position="1"/>
        <end position="29"/>
    </location>
</feature>
<dbReference type="SMART" id="SM00134">
    <property type="entry name" value="LU"/>
    <property type="match status" value="2"/>
</dbReference>
<evidence type="ECO:0000256" key="2">
    <source>
        <dbReference type="ARBA" id="ARBA00004613"/>
    </source>
</evidence>
<dbReference type="InterPro" id="IPR050918">
    <property type="entry name" value="CNF-like_PLA2_Inhibitor"/>
</dbReference>
<feature type="non-terminal residue" evidence="11">
    <location>
        <position position="1"/>
    </location>
</feature>
<keyword evidence="8" id="KW-1133">Transmembrane helix</keyword>
<feature type="transmembrane region" description="Helical" evidence="8">
    <location>
        <begin position="224"/>
        <end position="242"/>
    </location>
</feature>
<dbReference type="InterPro" id="IPR045860">
    <property type="entry name" value="Snake_toxin-like_sf"/>
</dbReference>
<reference evidence="11" key="2">
    <citation type="submission" date="2016-06" db="EMBL/GenBank/DDBJ databases">
        <title>The genome of a short-lived fish provides insights into sex chromosome evolution and the genetic control of aging.</title>
        <authorList>
            <person name="Reichwald K."/>
            <person name="Felder M."/>
            <person name="Petzold A."/>
            <person name="Koch P."/>
            <person name="Groth M."/>
            <person name="Platzer M."/>
        </authorList>
    </citation>
    <scope>NUCLEOTIDE SEQUENCE</scope>
    <source>
        <tissue evidence="11">Brain</tissue>
    </source>
</reference>
<feature type="chain" id="PRO_5008362997" description="UPAR/Ly6 domain-containing protein" evidence="9">
    <location>
        <begin position="30"/>
        <end position="243"/>
    </location>
</feature>
<dbReference type="GO" id="GO:0005576">
    <property type="term" value="C:extracellular region"/>
    <property type="evidence" value="ECO:0007669"/>
    <property type="project" value="UniProtKB-SubCell"/>
</dbReference>
<evidence type="ECO:0000259" key="10">
    <source>
        <dbReference type="SMART" id="SM00134"/>
    </source>
</evidence>
<dbReference type="GO" id="GO:0005886">
    <property type="term" value="C:plasma membrane"/>
    <property type="evidence" value="ECO:0007669"/>
    <property type="project" value="UniProtKB-SubCell"/>
</dbReference>